<dbReference type="HOGENOM" id="CLU_166846_0_0_6"/>
<dbReference type="eggNOG" id="ENOG50320Y0">
    <property type="taxonomic scope" value="Bacteria"/>
</dbReference>
<evidence type="ECO:0000313" key="6">
    <source>
        <dbReference type="EMBL" id="EWC42041.1"/>
    </source>
</evidence>
<evidence type="ECO:0000313" key="7">
    <source>
        <dbReference type="Proteomes" id="UP000026923"/>
    </source>
</evidence>
<protein>
    <recommendedName>
        <fullName evidence="5">Flagellar protein FliT</fullName>
    </recommendedName>
</protein>
<accession>A0A061JQL9</accession>
<evidence type="ECO:0000256" key="1">
    <source>
        <dbReference type="ARBA" id="ARBA00004514"/>
    </source>
</evidence>
<dbReference type="GO" id="GO:0044781">
    <property type="term" value="P:bacterial-type flagellum organization"/>
    <property type="evidence" value="ECO:0007669"/>
    <property type="project" value="UniProtKB-KW"/>
</dbReference>
<keyword evidence="6" id="KW-0966">Cell projection</keyword>
<evidence type="ECO:0000256" key="3">
    <source>
        <dbReference type="ARBA" id="ARBA00022795"/>
    </source>
</evidence>
<dbReference type="Proteomes" id="UP000026923">
    <property type="component" value="Unassembled WGS sequence"/>
</dbReference>
<dbReference type="EMBL" id="AMCZ02000006">
    <property type="protein sequence ID" value="EWC42041.1"/>
    <property type="molecule type" value="Genomic_DNA"/>
</dbReference>
<keyword evidence="6" id="KW-0282">Flagellum</keyword>
<gene>
    <name evidence="6" type="ORF">B597_007195</name>
</gene>
<evidence type="ECO:0000256" key="4">
    <source>
        <dbReference type="ARBA" id="ARBA00023186"/>
    </source>
</evidence>
<dbReference type="RefSeq" id="WP_003296557.1">
    <property type="nucleotide sequence ID" value="NZ_KK020675.1"/>
</dbReference>
<name>A0A061JQL9_STUST</name>
<proteinExistence type="predicted"/>
<dbReference type="Pfam" id="PF05400">
    <property type="entry name" value="FliT"/>
    <property type="match status" value="1"/>
</dbReference>
<dbReference type="AlphaFoldDB" id="A0A061JQL9"/>
<dbReference type="OrthoDB" id="7013020at2"/>
<comment type="subcellular location">
    <subcellularLocation>
        <location evidence="1">Cytoplasm</location>
        <location evidence="1">Cytosol</location>
    </subcellularLocation>
</comment>
<keyword evidence="3" id="KW-1005">Bacterial flagellum biogenesis</keyword>
<evidence type="ECO:0000256" key="5">
    <source>
        <dbReference type="ARBA" id="ARBA00093797"/>
    </source>
</evidence>
<reference evidence="6 7" key="1">
    <citation type="journal article" date="2013" name="Genome Announc.">
        <title>Draft Genome of the Nitrogen-Fixing Bacterium Pseudomonas stutzeri Strain KOS6 Isolated from Industrial Hydrocarbon Sludge.</title>
        <authorList>
            <person name="Grigoryeva T.V."/>
            <person name="Laikov A.V."/>
            <person name="Naumova R.P."/>
            <person name="Manolov A.I."/>
            <person name="Larin A.K."/>
            <person name="Karpova I.Y."/>
            <person name="Semashko T.A."/>
            <person name="Alexeev D.G."/>
            <person name="Kostryukova E.S."/>
            <person name="Muller R."/>
            <person name="Govorun V.M."/>
        </authorList>
    </citation>
    <scope>NUCLEOTIDE SEQUENCE [LARGE SCALE GENOMIC DNA]</scope>
    <source>
        <strain evidence="6 7">KOS6</strain>
    </source>
</reference>
<keyword evidence="4" id="KW-0143">Chaperone</keyword>
<dbReference type="InterPro" id="IPR008622">
    <property type="entry name" value="FliT"/>
</dbReference>
<comment type="caution">
    <text evidence="6">The sequence shown here is derived from an EMBL/GenBank/DDBJ whole genome shotgun (WGS) entry which is preliminary data.</text>
</comment>
<sequence>MNASVKRLEETGSALRDALSQQDWAAISMLDRECRNAVDDVMSESERDNVLLRQRLKELLDLYREMVSTCQVEQQRLVGELRRLNHSQQGAKVYRLFG</sequence>
<keyword evidence="2" id="KW-0963">Cytoplasm</keyword>
<organism evidence="6 7">
    <name type="scientific">Stutzerimonas stutzeri KOS6</name>
    <dbReference type="NCBI Taxonomy" id="1218352"/>
    <lineage>
        <taxon>Bacteria</taxon>
        <taxon>Pseudomonadati</taxon>
        <taxon>Pseudomonadota</taxon>
        <taxon>Gammaproteobacteria</taxon>
        <taxon>Pseudomonadales</taxon>
        <taxon>Pseudomonadaceae</taxon>
        <taxon>Stutzerimonas</taxon>
    </lineage>
</organism>
<evidence type="ECO:0000256" key="2">
    <source>
        <dbReference type="ARBA" id="ARBA00022490"/>
    </source>
</evidence>
<keyword evidence="6" id="KW-0969">Cilium</keyword>